<keyword evidence="2" id="KW-1133">Transmembrane helix</keyword>
<dbReference type="RefSeq" id="WP_132976919.1">
    <property type="nucleotide sequence ID" value="NZ_SMAO01000004.1"/>
</dbReference>
<keyword evidence="2" id="KW-0472">Membrane</keyword>
<evidence type="ECO:0000313" key="3">
    <source>
        <dbReference type="EMBL" id="TCT21317.1"/>
    </source>
</evidence>
<feature type="transmembrane region" description="Helical" evidence="2">
    <location>
        <begin position="67"/>
        <end position="93"/>
    </location>
</feature>
<comment type="caution">
    <text evidence="3">The sequence shown here is derived from an EMBL/GenBank/DDBJ whole genome shotgun (WGS) entry which is preliminary data.</text>
</comment>
<feature type="region of interest" description="Disordered" evidence="1">
    <location>
        <begin position="120"/>
        <end position="154"/>
    </location>
</feature>
<gene>
    <name evidence="3" type="ORF">EDC35_104172</name>
</gene>
<evidence type="ECO:0000256" key="1">
    <source>
        <dbReference type="SAM" id="MobiDB-lite"/>
    </source>
</evidence>
<dbReference type="AlphaFoldDB" id="A0A4R3MZM4"/>
<keyword evidence="2" id="KW-0812">Transmembrane</keyword>
<dbReference type="EMBL" id="SMAO01000004">
    <property type="protein sequence ID" value="TCT21317.1"/>
    <property type="molecule type" value="Genomic_DNA"/>
</dbReference>
<keyword evidence="4" id="KW-1185">Reference proteome</keyword>
<reference evidence="3 4" key="1">
    <citation type="submission" date="2019-03" db="EMBL/GenBank/DDBJ databases">
        <title>Genomic Encyclopedia of Type Strains, Phase IV (KMG-IV): sequencing the most valuable type-strain genomes for metagenomic binning, comparative biology and taxonomic classification.</title>
        <authorList>
            <person name="Goeker M."/>
        </authorList>
    </citation>
    <scope>NUCLEOTIDE SEQUENCE [LARGE SCALE GENOMIC DNA]</scope>
    <source>
        <strain evidence="3 4">DSM 13587</strain>
    </source>
</reference>
<name>A0A4R3MZM4_9GAMM</name>
<protein>
    <submittedName>
        <fullName evidence="3">Uncharacterized protein</fullName>
    </submittedName>
</protein>
<feature type="compositionally biased region" description="Low complexity" evidence="1">
    <location>
        <begin position="136"/>
        <end position="154"/>
    </location>
</feature>
<dbReference type="Proteomes" id="UP000295717">
    <property type="component" value="Unassembled WGS sequence"/>
</dbReference>
<evidence type="ECO:0000256" key="2">
    <source>
        <dbReference type="SAM" id="Phobius"/>
    </source>
</evidence>
<organism evidence="3 4">
    <name type="scientific">Thiobaca trueperi</name>
    <dbReference type="NCBI Taxonomy" id="127458"/>
    <lineage>
        <taxon>Bacteria</taxon>
        <taxon>Pseudomonadati</taxon>
        <taxon>Pseudomonadota</taxon>
        <taxon>Gammaproteobacteria</taxon>
        <taxon>Chromatiales</taxon>
        <taxon>Chromatiaceae</taxon>
        <taxon>Thiobaca</taxon>
    </lineage>
</organism>
<accession>A0A4R3MZM4</accession>
<dbReference type="OrthoDB" id="6228405at2"/>
<proteinExistence type="predicted"/>
<sequence length="154" mass="16322">MTDSLLHPVAIHHLPPFVTAPGETDVLFVVMAIFVLLAVVGIGLFYFKLHALPEQLAHRGQKIQFQLVAVLGLLALFTHNHAFWIAGLLLALVPLPDFTTPLGSMARSLERLAEGVPAPAPVTAAHETAPSPPAKPAQKAAPPAADQPAEPMES</sequence>
<evidence type="ECO:0000313" key="4">
    <source>
        <dbReference type="Proteomes" id="UP000295717"/>
    </source>
</evidence>
<feature type="transmembrane region" description="Helical" evidence="2">
    <location>
        <begin position="26"/>
        <end position="47"/>
    </location>
</feature>